<gene>
    <name evidence="6" type="primary">LOC116203709</name>
</gene>
<dbReference type="FunFam" id="1.25.40.10:FF:001050">
    <property type="entry name" value="Pentatricopeptide repeat-containing protein At2g33760"/>
    <property type="match status" value="1"/>
</dbReference>
<accession>A0A6P8D2W1</accession>
<dbReference type="GO" id="GO:0009451">
    <property type="term" value="P:RNA modification"/>
    <property type="evidence" value="ECO:0007669"/>
    <property type="project" value="InterPro"/>
</dbReference>
<keyword evidence="2" id="KW-0677">Repeat</keyword>
<dbReference type="InterPro" id="IPR046960">
    <property type="entry name" value="PPR_At4g14850-like_plant"/>
</dbReference>
<sequence length="585" mass="65000">MEAKRDLQPRPHSPAYTALLRAGPRLKQLQQAHAHLVVIGSHQTRSLLTKLITLALSTGSMSYARKLFLTVPDPDSFLLNSLITFSSKSNFPNDALLFYRRMVLSNLPPSNYSFTSVIKSCADLSALSLGMSVHAHVLAHGYGSDCFVQSALVAFYSKCGDIGAARRVFDQMPERSIVAWNSMISGYEQNGLAKEAINVFNSMRGSGFEPDSATFVGVLSACAQLGDLGLGSWVHDYVERKGLDVDVVLGTSLINMYARCGSVNKSREVFDSVGKKNVIAWTAMISAYATSGYGHQAIELFSQMRTHGPRPNKITFVAVLTACAHAGLVNEGRRAFSSMKHDYALEPIIEHYVCMVDMLGRAGLLNEAYRFIKESIPGDTPLAVWTAILGACKMHKDFDLGVMVAEHLLEAEPENPGHYVMLSNIYALAGRRDRVQVVRNLMINRGLKKQVGYTTVEVGQETYLFSMGDKSHPETGKIYEFLDELMSKCREKGYTPLSDSLMHELEGEERDYALRFHSEKLAIAFGLLKTQGGATIRIVKNLRMCEDCHSAFKFISIVAEREIIVRDKLRFHHFKNGSCSCLDYW</sequence>
<dbReference type="RefSeq" id="XP_031391447.1">
    <property type="nucleotide sequence ID" value="XM_031535587.1"/>
</dbReference>
<name>A0A6P8D2W1_PUNGR</name>
<dbReference type="Pfam" id="PF20431">
    <property type="entry name" value="E_motif"/>
    <property type="match status" value="1"/>
</dbReference>
<protein>
    <submittedName>
        <fullName evidence="6">Pentatricopeptide repeat-containing protein At2g33760</fullName>
    </submittedName>
</protein>
<feature type="domain" description="DYW" evidence="4">
    <location>
        <begin position="493"/>
        <end position="585"/>
    </location>
</feature>
<reference evidence="6" key="2">
    <citation type="submission" date="2025-08" db="UniProtKB">
        <authorList>
            <consortium name="RefSeq"/>
        </authorList>
    </citation>
    <scope>IDENTIFICATION</scope>
    <source>
        <tissue evidence="6">Leaf</tissue>
    </source>
</reference>
<evidence type="ECO:0000256" key="1">
    <source>
        <dbReference type="ARBA" id="ARBA00006643"/>
    </source>
</evidence>
<dbReference type="PANTHER" id="PTHR47926">
    <property type="entry name" value="PENTATRICOPEPTIDE REPEAT-CONTAINING PROTEIN"/>
    <property type="match status" value="1"/>
</dbReference>
<dbReference type="PANTHER" id="PTHR47926:SF355">
    <property type="entry name" value="DYW DOMAIN-CONTAINING PROTEIN"/>
    <property type="match status" value="1"/>
</dbReference>
<reference evidence="5" key="1">
    <citation type="journal article" date="2020" name="Plant Biotechnol. J.">
        <title>The pomegranate (Punica granatum L.) draft genome dissects genetic divergence between soft- and hard-seeded cultivars.</title>
        <authorList>
            <person name="Luo X."/>
            <person name="Li H."/>
            <person name="Wu Z."/>
            <person name="Yao W."/>
            <person name="Zhao P."/>
            <person name="Cao D."/>
            <person name="Yu H."/>
            <person name="Li K."/>
            <person name="Poudel K."/>
            <person name="Zhao D."/>
            <person name="Zhang F."/>
            <person name="Xia X."/>
            <person name="Chen L."/>
            <person name="Wang Q."/>
            <person name="Jing D."/>
            <person name="Cao S."/>
        </authorList>
    </citation>
    <scope>NUCLEOTIDE SEQUENCE [LARGE SCALE GENOMIC DNA]</scope>
    <source>
        <strain evidence="5">cv. Tunisia</strain>
    </source>
</reference>
<dbReference type="Proteomes" id="UP000515151">
    <property type="component" value="Chromosome 4"/>
</dbReference>
<dbReference type="Gene3D" id="1.25.40.10">
    <property type="entry name" value="Tetratricopeptide repeat domain"/>
    <property type="match status" value="2"/>
</dbReference>
<dbReference type="GO" id="GO:0003723">
    <property type="term" value="F:RNA binding"/>
    <property type="evidence" value="ECO:0007669"/>
    <property type="project" value="InterPro"/>
</dbReference>
<keyword evidence="5" id="KW-1185">Reference proteome</keyword>
<dbReference type="InterPro" id="IPR011990">
    <property type="entry name" value="TPR-like_helical_dom_sf"/>
</dbReference>
<dbReference type="FunFam" id="1.25.40.10:FF:000344">
    <property type="entry name" value="Pentatricopeptide repeat-containing protein"/>
    <property type="match status" value="1"/>
</dbReference>
<comment type="similarity">
    <text evidence="1">Belongs to the PPR family. PCMP-H subfamily.</text>
</comment>
<dbReference type="Pfam" id="PF01535">
    <property type="entry name" value="PPR"/>
    <property type="match status" value="1"/>
</dbReference>
<organism evidence="5 6">
    <name type="scientific">Punica granatum</name>
    <name type="common">Pomegranate</name>
    <dbReference type="NCBI Taxonomy" id="22663"/>
    <lineage>
        <taxon>Eukaryota</taxon>
        <taxon>Viridiplantae</taxon>
        <taxon>Streptophyta</taxon>
        <taxon>Embryophyta</taxon>
        <taxon>Tracheophyta</taxon>
        <taxon>Spermatophyta</taxon>
        <taxon>Magnoliopsida</taxon>
        <taxon>eudicotyledons</taxon>
        <taxon>Gunneridae</taxon>
        <taxon>Pentapetalae</taxon>
        <taxon>rosids</taxon>
        <taxon>malvids</taxon>
        <taxon>Myrtales</taxon>
        <taxon>Lythraceae</taxon>
        <taxon>Punica</taxon>
    </lineage>
</organism>
<feature type="repeat" description="PPR" evidence="3">
    <location>
        <begin position="277"/>
        <end position="311"/>
    </location>
</feature>
<dbReference type="PROSITE" id="PS51375">
    <property type="entry name" value="PPR"/>
    <property type="match status" value="2"/>
</dbReference>
<dbReference type="Pfam" id="PF14432">
    <property type="entry name" value="DYW_deaminase"/>
    <property type="match status" value="1"/>
</dbReference>
<evidence type="ECO:0000259" key="4">
    <source>
        <dbReference type="Pfam" id="PF14432"/>
    </source>
</evidence>
<evidence type="ECO:0000313" key="5">
    <source>
        <dbReference type="Proteomes" id="UP000515151"/>
    </source>
</evidence>
<dbReference type="InterPro" id="IPR032867">
    <property type="entry name" value="DYW_dom"/>
</dbReference>
<feature type="repeat" description="PPR" evidence="3">
    <location>
        <begin position="176"/>
        <end position="210"/>
    </location>
</feature>
<dbReference type="Pfam" id="PF20430">
    <property type="entry name" value="Eplus_motif"/>
    <property type="match status" value="1"/>
</dbReference>
<evidence type="ECO:0000256" key="2">
    <source>
        <dbReference type="ARBA" id="ARBA00022737"/>
    </source>
</evidence>
<dbReference type="InterPro" id="IPR046849">
    <property type="entry name" value="E2_motif"/>
</dbReference>
<dbReference type="InterPro" id="IPR046848">
    <property type="entry name" value="E_motif"/>
</dbReference>
<dbReference type="Pfam" id="PF13041">
    <property type="entry name" value="PPR_2"/>
    <property type="match status" value="2"/>
</dbReference>
<dbReference type="GeneID" id="116203709"/>
<evidence type="ECO:0000256" key="3">
    <source>
        <dbReference type="PROSITE-ProRule" id="PRU00708"/>
    </source>
</evidence>
<proteinExistence type="inferred from homology"/>
<dbReference type="OrthoDB" id="185373at2759"/>
<dbReference type="InterPro" id="IPR002885">
    <property type="entry name" value="PPR_rpt"/>
</dbReference>
<dbReference type="GO" id="GO:0031425">
    <property type="term" value="P:chloroplast RNA processing"/>
    <property type="evidence" value="ECO:0007669"/>
    <property type="project" value="UniProtKB-ARBA"/>
</dbReference>
<evidence type="ECO:0000313" key="6">
    <source>
        <dbReference type="RefSeq" id="XP_031391447.1"/>
    </source>
</evidence>
<dbReference type="GO" id="GO:0008270">
    <property type="term" value="F:zinc ion binding"/>
    <property type="evidence" value="ECO:0007669"/>
    <property type="project" value="InterPro"/>
</dbReference>
<dbReference type="NCBIfam" id="TIGR00756">
    <property type="entry name" value="PPR"/>
    <property type="match status" value="3"/>
</dbReference>
<dbReference type="AlphaFoldDB" id="A0A6P8D2W1"/>
<dbReference type="FunFam" id="1.25.40.10:FF:000231">
    <property type="entry name" value="Pentatricopeptide repeat-containing protein chloroplastic"/>
    <property type="match status" value="1"/>
</dbReference>